<organism evidence="2 3">
    <name type="scientific">Robbsia andropogonis</name>
    <dbReference type="NCBI Taxonomy" id="28092"/>
    <lineage>
        <taxon>Bacteria</taxon>
        <taxon>Pseudomonadati</taxon>
        <taxon>Pseudomonadota</taxon>
        <taxon>Betaproteobacteria</taxon>
        <taxon>Burkholderiales</taxon>
        <taxon>Burkholderiaceae</taxon>
        <taxon>Robbsia</taxon>
    </lineage>
</organism>
<dbReference type="PATRIC" id="fig|28092.6.peg.1320"/>
<feature type="chain" id="PRO_5002490449" evidence="1">
    <location>
        <begin position="28"/>
        <end position="94"/>
    </location>
</feature>
<keyword evidence="1" id="KW-0732">Signal</keyword>
<proteinExistence type="predicted"/>
<protein>
    <submittedName>
        <fullName evidence="2">Uncharacterized protein</fullName>
    </submittedName>
</protein>
<dbReference type="STRING" id="28092.WM40_05535"/>
<feature type="signal peptide" evidence="1">
    <location>
        <begin position="1"/>
        <end position="27"/>
    </location>
</feature>
<evidence type="ECO:0000313" key="2">
    <source>
        <dbReference type="EMBL" id="KKB64517.1"/>
    </source>
</evidence>
<dbReference type="EMBL" id="LAQU01000004">
    <property type="protein sequence ID" value="KKB64517.1"/>
    <property type="molecule type" value="Genomic_DNA"/>
</dbReference>
<accession>A0A0F5K4R7</accession>
<dbReference type="Proteomes" id="UP000033618">
    <property type="component" value="Unassembled WGS sequence"/>
</dbReference>
<dbReference type="Pfam" id="PF12779">
    <property type="entry name" value="WXXGXW"/>
    <property type="match status" value="1"/>
</dbReference>
<dbReference type="AlphaFoldDB" id="A0A0F5K4R7"/>
<evidence type="ECO:0000256" key="1">
    <source>
        <dbReference type="SAM" id="SignalP"/>
    </source>
</evidence>
<name>A0A0F5K4R7_9BURK</name>
<reference evidence="2 3" key="1">
    <citation type="submission" date="2015-03" db="EMBL/GenBank/DDBJ databases">
        <title>Draft Genome Sequence of Burkholderia andropogonis type strain ICMP2807, isolated from Sorghum bicolor.</title>
        <authorList>
            <person name="Lopes-Santos L."/>
            <person name="Castro D.B."/>
            <person name="Ottoboni L.M."/>
            <person name="Park D."/>
            <person name="Weirc B.S."/>
            <person name="Destefano S.A."/>
        </authorList>
    </citation>
    <scope>NUCLEOTIDE SEQUENCE [LARGE SCALE GENOMIC DNA]</scope>
    <source>
        <strain evidence="2 3">ICMP2807</strain>
    </source>
</reference>
<comment type="caution">
    <text evidence="2">The sequence shown here is derived from an EMBL/GenBank/DDBJ whole genome shotgun (WGS) entry which is preliminary data.</text>
</comment>
<gene>
    <name evidence="2" type="ORF">WM40_05535</name>
</gene>
<evidence type="ECO:0000313" key="3">
    <source>
        <dbReference type="Proteomes" id="UP000033618"/>
    </source>
</evidence>
<dbReference type="InterPro" id="IPR024447">
    <property type="entry name" value="YXWGXW_rpt"/>
</dbReference>
<dbReference type="RefSeq" id="WP_046152451.1">
    <property type="nucleotide sequence ID" value="NZ_CADFGU010000008.1"/>
</dbReference>
<sequence length="94" mass="10088">MQGLNKLLAAAGVVAVVAVCGNVAAFAQEVIVARPAPPPLRVEVVPPPRVGYAWVRGHWQWDGRAYAWVPGHWRGSPMCPPGTHPGPHGHRCFP</sequence>
<keyword evidence="3" id="KW-1185">Reference proteome</keyword>